<name>A0AAW0NR63_9GOBI</name>
<gene>
    <name evidence="2" type="ORF">WMY93_015409</name>
</gene>
<protein>
    <submittedName>
        <fullName evidence="2">Uncharacterized protein</fullName>
    </submittedName>
</protein>
<reference evidence="3" key="1">
    <citation type="submission" date="2024-04" db="EMBL/GenBank/DDBJ databases">
        <title>Salinicola lusitanus LLJ914,a marine bacterium isolated from the Okinawa Trough.</title>
        <authorList>
            <person name="Li J."/>
        </authorList>
    </citation>
    <scope>NUCLEOTIDE SEQUENCE [LARGE SCALE GENOMIC DNA]</scope>
</reference>
<dbReference type="AlphaFoldDB" id="A0AAW0NR63"/>
<comment type="caution">
    <text evidence="2">The sequence shown here is derived from an EMBL/GenBank/DDBJ whole genome shotgun (WGS) entry which is preliminary data.</text>
</comment>
<evidence type="ECO:0000313" key="3">
    <source>
        <dbReference type="Proteomes" id="UP001460270"/>
    </source>
</evidence>
<dbReference type="Proteomes" id="UP001460270">
    <property type="component" value="Unassembled WGS sequence"/>
</dbReference>
<feature type="region of interest" description="Disordered" evidence="1">
    <location>
        <begin position="1"/>
        <end position="30"/>
    </location>
</feature>
<feature type="region of interest" description="Disordered" evidence="1">
    <location>
        <begin position="77"/>
        <end position="97"/>
    </location>
</feature>
<accession>A0AAW0NR63</accession>
<evidence type="ECO:0000313" key="2">
    <source>
        <dbReference type="EMBL" id="KAK7906797.1"/>
    </source>
</evidence>
<dbReference type="EMBL" id="JBBPFD010000011">
    <property type="protein sequence ID" value="KAK7906797.1"/>
    <property type="molecule type" value="Genomic_DNA"/>
</dbReference>
<proteinExistence type="predicted"/>
<keyword evidence="3" id="KW-1185">Reference proteome</keyword>
<evidence type="ECO:0000256" key="1">
    <source>
        <dbReference type="SAM" id="MobiDB-lite"/>
    </source>
</evidence>
<organism evidence="2 3">
    <name type="scientific">Mugilogobius chulae</name>
    <name type="common">yellowstripe goby</name>
    <dbReference type="NCBI Taxonomy" id="88201"/>
    <lineage>
        <taxon>Eukaryota</taxon>
        <taxon>Metazoa</taxon>
        <taxon>Chordata</taxon>
        <taxon>Craniata</taxon>
        <taxon>Vertebrata</taxon>
        <taxon>Euteleostomi</taxon>
        <taxon>Actinopterygii</taxon>
        <taxon>Neopterygii</taxon>
        <taxon>Teleostei</taxon>
        <taxon>Neoteleostei</taxon>
        <taxon>Acanthomorphata</taxon>
        <taxon>Gobiaria</taxon>
        <taxon>Gobiiformes</taxon>
        <taxon>Gobioidei</taxon>
        <taxon>Gobiidae</taxon>
        <taxon>Gobionellinae</taxon>
        <taxon>Mugilogobius</taxon>
    </lineage>
</organism>
<sequence length="97" mass="10321">MLLSTRGVGDAHRHCSWTSGTRPSPPKNPTVTIRGVSSTALTRDQLAPPFLKSICDAYGSCQSLVVHANSEQFSMTPGGYKSASFLPENPKTRGKGS</sequence>